<keyword evidence="5" id="KW-0813">Transport</keyword>
<evidence type="ECO:0000313" key="15">
    <source>
        <dbReference type="Proteomes" id="UP000245956"/>
    </source>
</evidence>
<proteinExistence type="inferred from homology"/>
<dbReference type="Gene3D" id="3.90.830.10">
    <property type="entry name" value="Syntaxin Binding Protein 1, Chain A, domain 2"/>
    <property type="match status" value="1"/>
</dbReference>
<dbReference type="GO" id="GO:0012505">
    <property type="term" value="C:endomembrane system"/>
    <property type="evidence" value="ECO:0007669"/>
    <property type="project" value="UniProtKB-SubCell"/>
</dbReference>
<dbReference type="GO" id="GO:0031410">
    <property type="term" value="C:cytoplasmic vesicle"/>
    <property type="evidence" value="ECO:0007669"/>
    <property type="project" value="UniProtKB-ARBA"/>
</dbReference>
<accession>A0A2U3E220</accession>
<feature type="domain" description="tRNA uridine 5-carboxymethylaminomethyl modification enzyme C-terminal subdomain" evidence="13">
    <location>
        <begin position="1244"/>
        <end position="1315"/>
    </location>
</feature>
<dbReference type="InterPro" id="IPR026904">
    <property type="entry name" value="MnmG_C"/>
</dbReference>
<dbReference type="FunFam" id="3.50.50.60:FF:000002">
    <property type="entry name" value="tRNA uridine 5-carboxymethylaminomethyl modification enzyme MnmG"/>
    <property type="match status" value="1"/>
</dbReference>
<dbReference type="InterPro" id="IPR040131">
    <property type="entry name" value="MnmG_N"/>
</dbReference>
<dbReference type="Pfam" id="PF01134">
    <property type="entry name" value="GIDA"/>
    <property type="match status" value="1"/>
</dbReference>
<dbReference type="SUPFAM" id="SSF51905">
    <property type="entry name" value="FAD/NAD(P)-binding domain"/>
    <property type="match status" value="1"/>
</dbReference>
<comment type="subcellular location">
    <subcellularLocation>
        <location evidence="2">Endomembrane system</location>
        <topology evidence="2">Peripheral membrane protein</topology>
    </subcellularLocation>
</comment>
<dbReference type="FunFam" id="3.50.50.60:FF:000082">
    <property type="entry name" value="protein MTO1 homolog, mitochondrial isoform X1"/>
    <property type="match status" value="1"/>
</dbReference>
<sequence length="1333" mass="146360">MDVSQAVAGYIAKIVSPPGEASSSKMKILLLDRETVSIVSTAVTQSALLNHEVYLIDRLDNAGREKMRHLRCLCLVRPSPETVQLLVDELRDPKYGEYHLYFTNVAKKSSLERLAEADDHEIVKVVQEHFADYTVINPDLFALGVSLPQWRIWSGTPDTWNPDALQRCAEGLIAVLLSLKKKPLVRYQKNSSLAKKLASEVRYLMSQEDQLFDFRKVDTPPILLVLDRREDPVTPLLTQWTYQAMVHNLLGIQNGRVDLSQVPDIRPELREIVLSQDQDPFFKKNMFLNFGDLGGTIKEYVEQYQSKTKSNTNIDSISDMKRFIEEYPEFRKLSGNVSKHVTLVSELSRRVADERLLEVSETEQSLACNDNHSGDLKELVAMANGRCLVQNIQNLIQTPTVTPEAKVGLVALYALRYHKQPSNALPMLADLLVAAGGVTPRQADAVKAVLSYHTSLPSSQSQGGISELFESAGIFSGASSRFKGLKGVENVYTQHTTLLESTLQSLIKGKLREQQYPFVDGGGSTRDKPQDIIVFMVGGATYEEAKMIAGVNASTPGVRVVLGGTSIHNAATFLEEAVDAPVAAWVGVRLGVWPAKKLDSDLASPREPSDTLLGDRLTSPPTSTPIATGFNQTALYFCARRPQRASEHSHTPAQQQTPLRQQAMRALARPRWARWPRRCRVVTTRQLATVADGARPFDVVVIGGGHAGAEACAAAARAGARTALVTPKMDNLGTCSCNPSFGGIGKGTIIREIDALDGLAGRIIDQAGVQFHMLNRRKGPAVWGPRAQIDRGLYKKHMRDELSLYPNLSIILGSVSDIVVSTHDSPPVGGAQKSIAGVRLESGRVLPTTKVIITTGTFLGGEIHIGLQSYPAGRLGEAATFGLSQSLHDAGFRLGRLKTGTPPRLDRGTINFDALQKQLGDEPPTPFSYLNDSVSVRDQLTCSITYTNDATHSVVRQNLDKTIHIRETIKGPRYCPSLESKIIRFADKERHIVWLEPEGFDNPVVYPNGLSMTIPAEAQEQALRTIEGLEHVKMLQPGYGVEYDYVDPRGLKASLETKAITGLYLAGQINGTTGYEEAAGQGIVAGINAGRSALGLPAMSLSRSDGYIGIMIDDLITKGVTEPYRMFTSRSEFRLGARADNADLRLTEKGRTWGVVSDKRWQAFRDERQQIADLTASLATLSLTPEQWLQSGFRLKKGSRRRSGMDMLRLSNSSSRVELDHLSAACPEIMAYPARIRNRVAVEASYAPYVKMQAAERGQLTGDEALRIPLNLDYDAIPGLALSEKEVLKATRPETLAQARRVEGVTPSGSLRLLAHVRRQPTEGRPEASPDLP</sequence>
<dbReference type="InterPro" id="IPR044920">
    <property type="entry name" value="MnmG_C_subdom_sf"/>
</dbReference>
<dbReference type="Gene3D" id="1.10.150.570">
    <property type="entry name" value="GidA associated domain, C-terminal subdomain"/>
    <property type="match status" value="1"/>
</dbReference>
<dbReference type="SUPFAM" id="SSF56815">
    <property type="entry name" value="Sec1/munc18-like (SM) proteins"/>
    <property type="match status" value="1"/>
</dbReference>
<dbReference type="InterPro" id="IPR001619">
    <property type="entry name" value="Sec1-like"/>
</dbReference>
<evidence type="ECO:0000256" key="7">
    <source>
        <dbReference type="ARBA" id="ARBA00022827"/>
    </source>
</evidence>
<evidence type="ECO:0000256" key="9">
    <source>
        <dbReference type="ARBA" id="ARBA00023136"/>
    </source>
</evidence>
<dbReference type="PROSITE" id="PS01281">
    <property type="entry name" value="GIDA_2"/>
    <property type="match status" value="1"/>
</dbReference>
<keyword evidence="7" id="KW-0274">FAD</keyword>
<dbReference type="SMART" id="SM01228">
    <property type="entry name" value="GIDA_assoc_3"/>
    <property type="match status" value="1"/>
</dbReference>
<dbReference type="InterPro" id="IPR027482">
    <property type="entry name" value="Sec1-like_dom2"/>
</dbReference>
<dbReference type="InterPro" id="IPR036045">
    <property type="entry name" value="Sec1-like_sf"/>
</dbReference>
<feature type="compositionally biased region" description="Polar residues" evidence="12">
    <location>
        <begin position="619"/>
        <end position="628"/>
    </location>
</feature>
<dbReference type="FunFam" id="1.10.150.570:FF:000001">
    <property type="entry name" value="tRNA uridine 5-carboxymethylaminomethyl modification enzyme MnmG"/>
    <property type="match status" value="1"/>
</dbReference>
<evidence type="ECO:0000256" key="1">
    <source>
        <dbReference type="ARBA" id="ARBA00001974"/>
    </source>
</evidence>
<keyword evidence="6" id="KW-0285">Flavoprotein</keyword>
<dbReference type="InterPro" id="IPR047001">
    <property type="entry name" value="MnmG_C_subdom"/>
</dbReference>
<gene>
    <name evidence="14" type="ORF">PCL_01641</name>
</gene>
<dbReference type="InterPro" id="IPR036188">
    <property type="entry name" value="FAD/NAD-bd_sf"/>
</dbReference>
<evidence type="ECO:0000256" key="10">
    <source>
        <dbReference type="ARBA" id="ARBA00054993"/>
    </source>
</evidence>
<protein>
    <recommendedName>
        <fullName evidence="11">Vacuolar protein sorting-associated protein 45</fullName>
    </recommendedName>
</protein>
<dbReference type="PANTHER" id="PTHR11806:SF0">
    <property type="entry name" value="PROTEIN MTO1 HOMOLOG, MITOCHONDRIAL"/>
    <property type="match status" value="1"/>
</dbReference>
<dbReference type="Pfam" id="PF00995">
    <property type="entry name" value="Sec1"/>
    <property type="match status" value="1"/>
</dbReference>
<dbReference type="Gene3D" id="3.40.50.2060">
    <property type="match status" value="1"/>
</dbReference>
<keyword evidence="9" id="KW-0472">Membrane</keyword>
<dbReference type="GO" id="GO:0050660">
    <property type="term" value="F:flavin adenine dinucleotide binding"/>
    <property type="evidence" value="ECO:0007669"/>
    <property type="project" value="InterPro"/>
</dbReference>
<dbReference type="InterPro" id="IPR002218">
    <property type="entry name" value="MnmG-rel"/>
</dbReference>
<dbReference type="GO" id="GO:0005739">
    <property type="term" value="C:mitochondrion"/>
    <property type="evidence" value="ECO:0007669"/>
    <property type="project" value="GOC"/>
</dbReference>
<keyword evidence="8" id="KW-0653">Protein transport</keyword>
<comment type="similarity">
    <text evidence="4">Belongs to the STXBP/unc-18/SEC1 family.</text>
</comment>
<comment type="function">
    <text evidence="10">Component of the MSS1-MTO1 complex that catalyzes the 5-carboxymethylaminomethyluridine (cmnm(5)U) modification at the 34th wobble position (U34) of mitochondrial tRNAs.</text>
</comment>
<dbReference type="GO" id="GO:0016192">
    <property type="term" value="P:vesicle-mediated transport"/>
    <property type="evidence" value="ECO:0007669"/>
    <property type="project" value="InterPro"/>
</dbReference>
<reference evidence="14 15" key="1">
    <citation type="journal article" date="2016" name="Front. Microbiol.">
        <title>Genome and transcriptome sequences reveal the specific parasitism of the nematophagous Purpureocillium lilacinum 36-1.</title>
        <authorList>
            <person name="Xie J."/>
            <person name="Li S."/>
            <person name="Mo C."/>
            <person name="Xiao X."/>
            <person name="Peng D."/>
            <person name="Wang G."/>
            <person name="Xiao Y."/>
        </authorList>
    </citation>
    <scope>NUCLEOTIDE SEQUENCE [LARGE SCALE GENOMIC DNA]</scope>
    <source>
        <strain evidence="14 15">36-1</strain>
    </source>
</reference>
<dbReference type="InterPro" id="IPR043127">
    <property type="entry name" value="Sec-1-like_dom3a"/>
</dbReference>
<evidence type="ECO:0000256" key="5">
    <source>
        <dbReference type="ARBA" id="ARBA00022448"/>
    </source>
</evidence>
<evidence type="ECO:0000259" key="13">
    <source>
        <dbReference type="SMART" id="SM01228"/>
    </source>
</evidence>
<evidence type="ECO:0000256" key="12">
    <source>
        <dbReference type="SAM" id="MobiDB-lite"/>
    </source>
</evidence>
<evidence type="ECO:0000256" key="3">
    <source>
        <dbReference type="ARBA" id="ARBA00007653"/>
    </source>
</evidence>
<dbReference type="InterPro" id="IPR049312">
    <property type="entry name" value="GIDA_C_N"/>
</dbReference>
<evidence type="ECO:0000256" key="8">
    <source>
        <dbReference type="ARBA" id="ARBA00022927"/>
    </source>
</evidence>
<dbReference type="InterPro" id="IPR043154">
    <property type="entry name" value="Sec-1-like_dom1"/>
</dbReference>
<dbReference type="GO" id="GO:0070899">
    <property type="term" value="P:mitochondrial tRNA wobble uridine modification"/>
    <property type="evidence" value="ECO:0007669"/>
    <property type="project" value="UniProtKB-ARBA"/>
</dbReference>
<comment type="caution">
    <text evidence="14">The sequence shown here is derived from an EMBL/GenBank/DDBJ whole genome shotgun (WGS) entry which is preliminary data.</text>
</comment>
<evidence type="ECO:0000256" key="4">
    <source>
        <dbReference type="ARBA" id="ARBA00009884"/>
    </source>
</evidence>
<dbReference type="Proteomes" id="UP000245956">
    <property type="component" value="Unassembled WGS sequence"/>
</dbReference>
<dbReference type="Pfam" id="PF13932">
    <property type="entry name" value="SAM_GIDA_C"/>
    <property type="match status" value="1"/>
</dbReference>
<dbReference type="FunFam" id="3.90.830.10:FF:000002">
    <property type="entry name" value="Vacuolar protein sorting-associated protein 45"/>
    <property type="match status" value="1"/>
</dbReference>
<dbReference type="GO" id="GO:0015031">
    <property type="term" value="P:protein transport"/>
    <property type="evidence" value="ECO:0007669"/>
    <property type="project" value="UniProtKB-KW"/>
</dbReference>
<dbReference type="PROSITE" id="PS01280">
    <property type="entry name" value="GIDA_1"/>
    <property type="match status" value="1"/>
</dbReference>
<feature type="region of interest" description="Disordered" evidence="12">
    <location>
        <begin position="600"/>
        <end position="628"/>
    </location>
</feature>
<comment type="cofactor">
    <cofactor evidence="1">
        <name>FAD</name>
        <dbReference type="ChEBI" id="CHEBI:57692"/>
    </cofactor>
</comment>
<dbReference type="PANTHER" id="PTHR11806">
    <property type="entry name" value="GLUCOSE INHIBITED DIVISION PROTEIN A"/>
    <property type="match status" value="1"/>
</dbReference>
<organism evidence="14 15">
    <name type="scientific">Purpureocillium lilacinum</name>
    <name type="common">Paecilomyces lilacinus</name>
    <dbReference type="NCBI Taxonomy" id="33203"/>
    <lineage>
        <taxon>Eukaryota</taxon>
        <taxon>Fungi</taxon>
        <taxon>Dikarya</taxon>
        <taxon>Ascomycota</taxon>
        <taxon>Pezizomycotina</taxon>
        <taxon>Sordariomycetes</taxon>
        <taxon>Hypocreomycetidae</taxon>
        <taxon>Hypocreales</taxon>
        <taxon>Ophiocordycipitaceae</taxon>
        <taxon>Purpureocillium</taxon>
    </lineage>
</organism>
<evidence type="ECO:0000256" key="11">
    <source>
        <dbReference type="ARBA" id="ARBA00073001"/>
    </source>
</evidence>
<evidence type="ECO:0000313" key="14">
    <source>
        <dbReference type="EMBL" id="PWI68552.1"/>
    </source>
</evidence>
<name>A0A2U3E220_PURLI</name>
<dbReference type="Gene3D" id="3.50.50.60">
    <property type="entry name" value="FAD/NAD(P)-binding domain"/>
    <property type="match status" value="2"/>
</dbReference>
<dbReference type="InterPro" id="IPR004416">
    <property type="entry name" value="MnmG"/>
</dbReference>
<dbReference type="HAMAP" id="MF_00129">
    <property type="entry name" value="MnmG_GidA"/>
    <property type="match status" value="1"/>
</dbReference>
<dbReference type="InterPro" id="IPR020595">
    <property type="entry name" value="MnmG-rel_CS"/>
</dbReference>
<dbReference type="Pfam" id="PF21680">
    <property type="entry name" value="GIDA_C_1st"/>
    <property type="match status" value="1"/>
</dbReference>
<dbReference type="EMBL" id="LCWV01000014">
    <property type="protein sequence ID" value="PWI68552.1"/>
    <property type="molecule type" value="Genomic_DNA"/>
</dbReference>
<evidence type="ECO:0000256" key="2">
    <source>
        <dbReference type="ARBA" id="ARBA00004184"/>
    </source>
</evidence>
<dbReference type="Gene3D" id="1.25.40.60">
    <property type="match status" value="1"/>
</dbReference>
<dbReference type="Gene3D" id="3.40.50.1910">
    <property type="match status" value="1"/>
</dbReference>
<comment type="similarity">
    <text evidence="3">Belongs to the MnmG family.</text>
</comment>
<evidence type="ECO:0000256" key="6">
    <source>
        <dbReference type="ARBA" id="ARBA00022630"/>
    </source>
</evidence>
<dbReference type="GO" id="GO:0030488">
    <property type="term" value="P:tRNA methylation"/>
    <property type="evidence" value="ECO:0007669"/>
    <property type="project" value="TreeGrafter"/>
</dbReference>
<dbReference type="NCBIfam" id="TIGR00136">
    <property type="entry name" value="mnmG_gidA"/>
    <property type="match status" value="1"/>
</dbReference>